<dbReference type="SUPFAM" id="SSF53167">
    <property type="entry name" value="Purine and uridine phosphorylases"/>
    <property type="match status" value="1"/>
</dbReference>
<reference evidence="4 5" key="1">
    <citation type="submission" date="2024-05" db="EMBL/GenBank/DDBJ databases">
        <authorList>
            <consortium name="Candidatus Magnetaquicoccaceae bacterium FCR-1 genome sequencing consortium"/>
            <person name="Shimoshige H."/>
            <person name="Shimamura S."/>
            <person name="Taoka A."/>
            <person name="Kobayashi H."/>
            <person name="Maekawa T."/>
        </authorList>
    </citation>
    <scope>NUCLEOTIDE SEQUENCE [LARGE SCALE GENOMIC DNA]</scope>
    <source>
        <strain evidence="4 5">FCR-1</strain>
    </source>
</reference>
<dbReference type="Gene3D" id="3.30.70.1230">
    <property type="entry name" value="Nucleotide cyclase"/>
    <property type="match status" value="1"/>
</dbReference>
<dbReference type="Pfam" id="PF01048">
    <property type="entry name" value="PNP_UDP_1"/>
    <property type="match status" value="1"/>
</dbReference>
<keyword evidence="4" id="KW-0326">Glycosidase</keyword>
<feature type="domain" description="Nucleoside phosphorylase" evidence="3">
    <location>
        <begin position="286"/>
        <end position="541"/>
    </location>
</feature>
<dbReference type="EC" id="3.2.2.9" evidence="4"/>
<evidence type="ECO:0000313" key="4">
    <source>
        <dbReference type="EMBL" id="GAB0057928.1"/>
    </source>
</evidence>
<sequence length="899" mass="101044">MTDTKHHPIVLIDMEGFSRLPTHTHRREAIVRLEKIITDCSRRFVGFANPWKVMQRHGTGDGYYLPLSAFSAPVAMRFALDLEKALKLHNDTHKDYPLRLRVGLTFGDVETVAGDQLNSDAFIEAARLVDHAWLKSLLKKQSGKTLILVVSALFYDIWLNHPERMTEGLRIPEALPWTRVEFVIKDDKRLMGYVQSDLDVVRKEVQEAALPDLPSPPQPEPKVAQARAMPDLPPLSHTVPHIVPVQTLPDPPPFAQPESIRAPAHRKSPPNPSAVTTTPNTDRFHIGIITIKPEEFTAVLDKLNIDRDSKPFKNIYLWGDIETLHGVCRVAVTRALVPGNSHASQTANQMIQDLSPDFILVVGIAGGIPGEDFSLGDVIVSNHIHDLTLEDTGTNPENRRFNASGGPLHPAINQILQILHARIPFKPPWNTQNAIHCRRPEIKREFTTEDSDLNRTILSGLNTLSKRLHLRPIFKIESIAASDRLIKDPELLRSWRKIIRGIAAVEMESAGIYVVCHASHKPFLAIRGISDIVGLARNESWTIYACHTAASFTRSLIQSGVFCPDQSAPNTGLPLGSGTIHTNIPPDDSSTSRASSNPEEESRPQASSTTRPTEEVVYQRDTEELMDALKEKIAGLLNAKVIEMLDTIVAEKKNLRKEISFASRKRAQEWSDRLVEMNFMDGKELLKQSHEQLSASKEEESVRIIERISRLLIPWIFVVENANGEGVQLAWGRVSVLGSVLVLPVGNDSFAELIMAGLDRREVDWAVIDKYPRGKNARKISIPPEGGTTDTWKENVLADLLKEFRPPHTPKRMSDRKKRIAVNFEIEQEFKDSKPRIYFICDDRPENAVDARIYDEHIAWFAREFPSVAIVSLSTNEEVYLRDQKLFTEIRPLLVPGST</sequence>
<dbReference type="InterPro" id="IPR029787">
    <property type="entry name" value="Nucleotide_cyclase"/>
</dbReference>
<dbReference type="InterPro" id="IPR000845">
    <property type="entry name" value="Nucleoside_phosphorylase_d"/>
</dbReference>
<evidence type="ECO:0000313" key="5">
    <source>
        <dbReference type="Proteomes" id="UP001628193"/>
    </source>
</evidence>
<name>A0ABQ0CAM2_9PROT</name>
<proteinExistence type="predicted"/>
<organism evidence="4 5">
    <name type="scientific">Candidatus Magnetaquiglobus chichijimensis</name>
    <dbReference type="NCBI Taxonomy" id="3141448"/>
    <lineage>
        <taxon>Bacteria</taxon>
        <taxon>Pseudomonadati</taxon>
        <taxon>Pseudomonadota</taxon>
        <taxon>Magnetococcia</taxon>
        <taxon>Magnetococcales</taxon>
        <taxon>Candidatus Magnetaquicoccaceae</taxon>
        <taxon>Candidatus Magnetaquiglobus</taxon>
    </lineage>
</organism>
<keyword evidence="1" id="KW-0175">Coiled coil</keyword>
<keyword evidence="5" id="KW-1185">Reference proteome</keyword>
<dbReference type="PANTHER" id="PTHR46832:SF1">
    <property type="entry name" value="5'-METHYLTHIOADENOSINE_S-ADENOSYLHOMOCYSTEINE NUCLEOSIDASE"/>
    <property type="match status" value="1"/>
</dbReference>
<dbReference type="SUPFAM" id="SSF55073">
    <property type="entry name" value="Nucleotide cyclase"/>
    <property type="match status" value="1"/>
</dbReference>
<dbReference type="EMBL" id="BAAFGK010000004">
    <property type="protein sequence ID" value="GAB0057928.1"/>
    <property type="molecule type" value="Genomic_DNA"/>
</dbReference>
<feature type="region of interest" description="Disordered" evidence="2">
    <location>
        <begin position="250"/>
        <end position="279"/>
    </location>
</feature>
<dbReference type="RefSeq" id="WP_420905613.1">
    <property type="nucleotide sequence ID" value="NZ_BAAFGK010000004.1"/>
</dbReference>
<evidence type="ECO:0000259" key="3">
    <source>
        <dbReference type="Pfam" id="PF01048"/>
    </source>
</evidence>
<keyword evidence="4" id="KW-0378">Hydrolase</keyword>
<dbReference type="Gene3D" id="3.40.50.1580">
    <property type="entry name" value="Nucleoside phosphorylase domain"/>
    <property type="match status" value="1"/>
</dbReference>
<evidence type="ECO:0000256" key="1">
    <source>
        <dbReference type="SAM" id="Coils"/>
    </source>
</evidence>
<feature type="region of interest" description="Disordered" evidence="2">
    <location>
        <begin position="572"/>
        <end position="618"/>
    </location>
</feature>
<dbReference type="Proteomes" id="UP001628193">
    <property type="component" value="Unassembled WGS sequence"/>
</dbReference>
<feature type="coiled-coil region" evidence="1">
    <location>
        <begin position="619"/>
        <end position="665"/>
    </location>
</feature>
<accession>A0ABQ0CAM2</accession>
<gene>
    <name evidence="4" type="primary">mtnN</name>
    <name evidence="4" type="ORF">SIID45300_02262</name>
</gene>
<dbReference type="PANTHER" id="PTHR46832">
    <property type="entry name" value="5'-METHYLTHIOADENOSINE/S-ADENOSYLHOMOCYSTEINE NUCLEOSIDASE"/>
    <property type="match status" value="1"/>
</dbReference>
<feature type="compositionally biased region" description="Polar residues" evidence="2">
    <location>
        <begin position="588"/>
        <end position="597"/>
    </location>
</feature>
<protein>
    <submittedName>
        <fullName evidence="4">5'-methylthioadenosine/S-adenosylhomocysteine nucleosidase</fullName>
        <ecNumber evidence="4">3.2.2.9</ecNumber>
    </submittedName>
</protein>
<evidence type="ECO:0000256" key="2">
    <source>
        <dbReference type="SAM" id="MobiDB-lite"/>
    </source>
</evidence>
<dbReference type="GO" id="GO:0008782">
    <property type="term" value="F:adenosylhomocysteine nucleosidase activity"/>
    <property type="evidence" value="ECO:0007669"/>
    <property type="project" value="UniProtKB-EC"/>
</dbReference>
<comment type="caution">
    <text evidence="4">The sequence shown here is derived from an EMBL/GenBank/DDBJ whole genome shotgun (WGS) entry which is preliminary data.</text>
</comment>
<reference evidence="4 5" key="2">
    <citation type="submission" date="2024-09" db="EMBL/GenBank/DDBJ databases">
        <title>Draft genome sequence of Candidatus Magnetaquicoccaceae bacterium FCR-1.</title>
        <authorList>
            <person name="Shimoshige H."/>
            <person name="Shimamura S."/>
            <person name="Taoka A."/>
            <person name="Kobayashi H."/>
            <person name="Maekawa T."/>
        </authorList>
    </citation>
    <scope>NUCLEOTIDE SEQUENCE [LARGE SCALE GENOMIC DNA]</scope>
    <source>
        <strain evidence="4 5">FCR-1</strain>
    </source>
</reference>
<dbReference type="InterPro" id="IPR035994">
    <property type="entry name" value="Nucleoside_phosphorylase_sf"/>
</dbReference>